<comment type="similarity">
    <text evidence="7">Belongs to the TRAFAC class TrmE-Era-EngA-EngB-Septin-like GTPase superfamily. Septin GTPase family.</text>
</comment>
<evidence type="ECO:0000259" key="10">
    <source>
        <dbReference type="PROSITE" id="PS51719"/>
    </source>
</evidence>
<sequence>MDSLSSVYGVFGPKIPQETVSSGSKREVKNTPTSSRSSPESEPVIKRKKMKGFRSRVREFQRWISGSTNGSNRGSTLSTSSSVTSSTDKYKWTSATLNDLNRGSPGGRASEFSSNRSSSVNLRPALIQSTLTPPSYLSGNRAPAPPSDTDDDDDDDVSEEAESSIVHPVHHRQATPTSEPSELHSSSRKFQLPTTSTDTSALADNRIDAPFASHAPVELGMLAAEKMDVHHGGIRGLHERNVEEFMDARSGADDLVNGNNLVDAEGVKVRTVKLLASQNVGFESLPVQFVNKATKAGFVFNVLVIGETGIGKSTLINSLFNYDFKLPPGDYQHDSVTLDKHAFQLEEGSVRLHLTIIETKGYGDQLNMTDSCQGIVEYIDKQYEAYFQEESQVVRRLSDYKDTRIHVCLFLLAPTGSNVRALDLECMKLLSNKVNIIPVIARGDSLTKKELDSFKRRIMAEIHQHKISIYSFPEDDGQVADLNRKMNADVPFAVVGSSEVHEVAGHKARARVYPWGIVDIENEAHCDFTRFREALLRVNMDHLMQTTNLRHYEVYRDRRMTELGYGENEPQNFMETITRLRQTNEQKYRQKEEETRTSFVNKVREKEAELKERERELHSQFEHRKAEFSDHVLEINTQQSALQKEVEIFHRVKSELVNSQAGTIKGSKKNASTNWTRRAWIKQLRSQESQDPAADETTKVSTDALPAILAQISTTASGQLFWTELVVVAVVVTPEQKESQKELVVLSREQLRLIKLSTTGIQFIAAI</sequence>
<dbReference type="GO" id="GO:0005525">
    <property type="term" value="F:GTP binding"/>
    <property type="evidence" value="ECO:0007669"/>
    <property type="project" value="UniProtKB-KW"/>
</dbReference>
<feature type="region of interest" description="Disordered" evidence="9">
    <location>
        <begin position="1"/>
        <end position="199"/>
    </location>
</feature>
<evidence type="ECO:0000256" key="5">
    <source>
        <dbReference type="ARBA" id="ARBA00023134"/>
    </source>
</evidence>
<dbReference type="SUPFAM" id="SSF52540">
    <property type="entry name" value="P-loop containing nucleoside triphosphate hydrolases"/>
    <property type="match status" value="1"/>
</dbReference>
<feature type="compositionally biased region" description="Low complexity" evidence="9">
    <location>
        <begin position="31"/>
        <end position="42"/>
    </location>
</feature>
<proteinExistence type="inferred from homology"/>
<feature type="compositionally biased region" description="Acidic residues" evidence="9">
    <location>
        <begin position="148"/>
        <end position="162"/>
    </location>
</feature>
<dbReference type="PROSITE" id="PS51719">
    <property type="entry name" value="G_SEPTIN"/>
    <property type="match status" value="1"/>
</dbReference>
<dbReference type="GO" id="GO:0051301">
    <property type="term" value="P:cell division"/>
    <property type="evidence" value="ECO:0007669"/>
    <property type="project" value="UniProtKB-KW"/>
</dbReference>
<name>A0A1W0WZF6_HYPEX</name>
<dbReference type="Gene3D" id="3.40.50.300">
    <property type="entry name" value="P-loop containing nucleotide triphosphate hydrolases"/>
    <property type="match status" value="1"/>
</dbReference>
<dbReference type="AlphaFoldDB" id="A0A1W0WZF6"/>
<feature type="compositionally biased region" description="Basic residues" evidence="9">
    <location>
        <begin position="46"/>
        <end position="55"/>
    </location>
</feature>
<evidence type="ECO:0000256" key="8">
    <source>
        <dbReference type="SAM" id="Coils"/>
    </source>
</evidence>
<dbReference type="GO" id="GO:0005856">
    <property type="term" value="C:cytoskeleton"/>
    <property type="evidence" value="ECO:0007669"/>
    <property type="project" value="UniProtKB-ARBA"/>
</dbReference>
<reference evidence="12" key="1">
    <citation type="submission" date="2017-01" db="EMBL/GenBank/DDBJ databases">
        <title>Comparative genomics of anhydrobiosis in the tardigrade Hypsibius dujardini.</title>
        <authorList>
            <person name="Yoshida Y."/>
            <person name="Koutsovoulos G."/>
            <person name="Laetsch D."/>
            <person name="Stevens L."/>
            <person name="Kumar S."/>
            <person name="Horikawa D."/>
            <person name="Ishino K."/>
            <person name="Komine S."/>
            <person name="Tomita M."/>
            <person name="Blaxter M."/>
            <person name="Arakawa K."/>
        </authorList>
    </citation>
    <scope>NUCLEOTIDE SEQUENCE [LARGE SCALE GENOMIC DNA]</scope>
    <source>
        <strain evidence="12">Z151</strain>
    </source>
</reference>
<feature type="domain" description="Septin-type G" evidence="10">
    <location>
        <begin position="296"/>
        <end position="562"/>
    </location>
</feature>
<organism evidence="11 12">
    <name type="scientific">Hypsibius exemplaris</name>
    <name type="common">Freshwater tardigrade</name>
    <dbReference type="NCBI Taxonomy" id="2072580"/>
    <lineage>
        <taxon>Eukaryota</taxon>
        <taxon>Metazoa</taxon>
        <taxon>Ecdysozoa</taxon>
        <taxon>Tardigrada</taxon>
        <taxon>Eutardigrada</taxon>
        <taxon>Parachela</taxon>
        <taxon>Hypsibioidea</taxon>
        <taxon>Hypsibiidae</taxon>
        <taxon>Hypsibius</taxon>
    </lineage>
</organism>
<dbReference type="InterPro" id="IPR030379">
    <property type="entry name" value="G_SEPTIN_dom"/>
</dbReference>
<accession>A0A1W0WZF6</accession>
<evidence type="ECO:0000256" key="9">
    <source>
        <dbReference type="SAM" id="MobiDB-lite"/>
    </source>
</evidence>
<evidence type="ECO:0000256" key="2">
    <source>
        <dbReference type="ARBA" id="ARBA00022618"/>
    </source>
</evidence>
<evidence type="ECO:0000256" key="7">
    <source>
        <dbReference type="RuleBase" id="RU004560"/>
    </source>
</evidence>
<keyword evidence="2" id="KW-0132">Cell division</keyword>
<dbReference type="GO" id="GO:0032154">
    <property type="term" value="C:cleavage furrow"/>
    <property type="evidence" value="ECO:0007669"/>
    <property type="project" value="UniProtKB-SubCell"/>
</dbReference>
<keyword evidence="6" id="KW-0131">Cell cycle</keyword>
<dbReference type="Proteomes" id="UP000192578">
    <property type="component" value="Unassembled WGS sequence"/>
</dbReference>
<dbReference type="EMBL" id="MTYJ01000029">
    <property type="protein sequence ID" value="OQV20583.1"/>
    <property type="molecule type" value="Genomic_DNA"/>
</dbReference>
<comment type="subcellular location">
    <subcellularLocation>
        <location evidence="1">Cleavage furrow</location>
    </subcellularLocation>
</comment>
<evidence type="ECO:0000313" key="12">
    <source>
        <dbReference type="Proteomes" id="UP000192578"/>
    </source>
</evidence>
<evidence type="ECO:0000256" key="3">
    <source>
        <dbReference type="ARBA" id="ARBA00022741"/>
    </source>
</evidence>
<dbReference type="InterPro" id="IPR027417">
    <property type="entry name" value="P-loop_NTPase"/>
</dbReference>
<keyword evidence="4 8" id="KW-0175">Coiled coil</keyword>
<feature type="compositionally biased region" description="Low complexity" evidence="9">
    <location>
        <begin position="110"/>
        <end position="119"/>
    </location>
</feature>
<dbReference type="CDD" id="cd01850">
    <property type="entry name" value="CDC_Septin"/>
    <property type="match status" value="1"/>
</dbReference>
<keyword evidence="5 7" id="KW-0342">GTP-binding</keyword>
<keyword evidence="12" id="KW-1185">Reference proteome</keyword>
<evidence type="ECO:0000256" key="4">
    <source>
        <dbReference type="ARBA" id="ARBA00023054"/>
    </source>
</evidence>
<gene>
    <name evidence="11" type="ORF">BV898_05404</name>
</gene>
<dbReference type="InterPro" id="IPR016491">
    <property type="entry name" value="Septin"/>
</dbReference>
<evidence type="ECO:0000256" key="1">
    <source>
        <dbReference type="ARBA" id="ARBA00004626"/>
    </source>
</evidence>
<evidence type="ECO:0000256" key="6">
    <source>
        <dbReference type="ARBA" id="ARBA00023306"/>
    </source>
</evidence>
<feature type="compositionally biased region" description="Polar residues" evidence="9">
    <location>
        <begin position="127"/>
        <end position="138"/>
    </location>
</feature>
<feature type="compositionally biased region" description="Polar residues" evidence="9">
    <location>
        <begin position="174"/>
        <end position="199"/>
    </location>
</feature>
<evidence type="ECO:0000313" key="11">
    <source>
        <dbReference type="EMBL" id="OQV20583.1"/>
    </source>
</evidence>
<feature type="compositionally biased region" description="Low complexity" evidence="9">
    <location>
        <begin position="65"/>
        <end position="87"/>
    </location>
</feature>
<feature type="coiled-coil region" evidence="8">
    <location>
        <begin position="574"/>
        <end position="620"/>
    </location>
</feature>
<comment type="caution">
    <text evidence="11">The sequence shown here is derived from an EMBL/GenBank/DDBJ whole genome shotgun (WGS) entry which is preliminary data.</text>
</comment>
<keyword evidence="3 7" id="KW-0547">Nucleotide-binding</keyword>
<dbReference type="FunFam" id="3.40.50.300:FF:000162">
    <property type="entry name" value="septin-7 isoform X1"/>
    <property type="match status" value="1"/>
</dbReference>
<dbReference type="PANTHER" id="PTHR18884">
    <property type="entry name" value="SEPTIN"/>
    <property type="match status" value="1"/>
</dbReference>
<dbReference type="OrthoDB" id="416553at2759"/>
<dbReference type="Pfam" id="PF00735">
    <property type="entry name" value="Septin"/>
    <property type="match status" value="1"/>
</dbReference>
<protein>
    <submittedName>
        <fullName evidence="11">Septin-2</fullName>
    </submittedName>
</protein>